<evidence type="ECO:0000313" key="3">
    <source>
        <dbReference type="Proteomes" id="UP000677228"/>
    </source>
</evidence>
<feature type="non-terminal residue" evidence="1">
    <location>
        <position position="1"/>
    </location>
</feature>
<comment type="caution">
    <text evidence="1">The sequence shown here is derived from an EMBL/GenBank/DDBJ whole genome shotgun (WGS) entry which is preliminary data.</text>
</comment>
<dbReference type="Proteomes" id="UP000677228">
    <property type="component" value="Unassembled WGS sequence"/>
</dbReference>
<name>A0A8S2EY54_9BILA</name>
<evidence type="ECO:0000313" key="1">
    <source>
        <dbReference type="EMBL" id="CAF1275253.1"/>
    </source>
</evidence>
<proteinExistence type="predicted"/>
<reference evidence="1" key="1">
    <citation type="submission" date="2021-02" db="EMBL/GenBank/DDBJ databases">
        <authorList>
            <person name="Nowell W R."/>
        </authorList>
    </citation>
    <scope>NUCLEOTIDE SEQUENCE</scope>
</reference>
<dbReference type="EMBL" id="CAJNOK010018055">
    <property type="protein sequence ID" value="CAF1275253.1"/>
    <property type="molecule type" value="Genomic_DNA"/>
</dbReference>
<dbReference type="Proteomes" id="UP000682733">
    <property type="component" value="Unassembled WGS sequence"/>
</dbReference>
<dbReference type="EMBL" id="CAJOBA010039617">
    <property type="protein sequence ID" value="CAF4080344.1"/>
    <property type="molecule type" value="Genomic_DNA"/>
</dbReference>
<organism evidence="1 3">
    <name type="scientific">Didymodactylos carnosus</name>
    <dbReference type="NCBI Taxonomy" id="1234261"/>
    <lineage>
        <taxon>Eukaryota</taxon>
        <taxon>Metazoa</taxon>
        <taxon>Spiralia</taxon>
        <taxon>Gnathifera</taxon>
        <taxon>Rotifera</taxon>
        <taxon>Eurotatoria</taxon>
        <taxon>Bdelloidea</taxon>
        <taxon>Philodinida</taxon>
        <taxon>Philodinidae</taxon>
        <taxon>Didymodactylos</taxon>
    </lineage>
</organism>
<dbReference type="AlphaFoldDB" id="A0A8S2EY54"/>
<evidence type="ECO:0000313" key="2">
    <source>
        <dbReference type="EMBL" id="CAF4080344.1"/>
    </source>
</evidence>
<gene>
    <name evidence="1" type="ORF">OVA965_LOCUS27377</name>
    <name evidence="2" type="ORF">TMI583_LOCUS28121</name>
</gene>
<sequence length="22" mass="2569">LFLDDLLIENTVDDRDEMTEDG</sequence>
<accession>A0A8S2EY54</accession>
<protein>
    <submittedName>
        <fullName evidence="1">Uncharacterized protein</fullName>
    </submittedName>
</protein>